<evidence type="ECO:0000313" key="8">
    <source>
        <dbReference type="Proteomes" id="UP000009230"/>
    </source>
</evidence>
<dbReference type="AlphaFoldDB" id="F6CVG7"/>
<reference evidence="7 8" key="1">
    <citation type="journal article" date="2012" name="Stand. Genomic Sci.">
        <title>Complete genome sequence of Marinomonas posidonica type strain (IVIA-Po-181(T)).</title>
        <authorList>
            <person name="Lucas-Elio P."/>
            <person name="Goodwin L."/>
            <person name="Woyke T."/>
            <person name="Pitluck S."/>
            <person name="Nolan M."/>
            <person name="Kyrpides N.C."/>
            <person name="Detter J.C."/>
            <person name="Copeland A."/>
            <person name="Lu M."/>
            <person name="Bruce D."/>
            <person name="Detter C."/>
            <person name="Tapia R."/>
            <person name="Han S."/>
            <person name="Land M.L."/>
            <person name="Ivanova N."/>
            <person name="Mikhailova N."/>
            <person name="Johnston A.W."/>
            <person name="Sanchez-Amat A."/>
        </authorList>
    </citation>
    <scope>NUCLEOTIDE SEQUENCE [LARGE SCALE GENOMIC DNA]</scope>
    <source>
        <strain evidence="8">CECT 7376 / NCIMB 14433 / IVIA-Po-181</strain>
    </source>
</reference>
<feature type="transmembrane region" description="Helical" evidence="6">
    <location>
        <begin position="211"/>
        <end position="229"/>
    </location>
</feature>
<dbReference type="GO" id="GO:0015658">
    <property type="term" value="F:branched-chain amino acid transmembrane transporter activity"/>
    <property type="evidence" value="ECO:0007669"/>
    <property type="project" value="InterPro"/>
</dbReference>
<dbReference type="Proteomes" id="UP000009230">
    <property type="component" value="Chromosome"/>
</dbReference>
<keyword evidence="5 6" id="KW-0472">Membrane</keyword>
<evidence type="ECO:0000256" key="5">
    <source>
        <dbReference type="ARBA" id="ARBA00023136"/>
    </source>
</evidence>
<dbReference type="PANTHER" id="PTHR30482:SF17">
    <property type="entry name" value="ABC TRANSPORTER ATP-BINDING PROTEIN"/>
    <property type="match status" value="1"/>
</dbReference>
<evidence type="ECO:0000256" key="3">
    <source>
        <dbReference type="ARBA" id="ARBA00022692"/>
    </source>
</evidence>
<dbReference type="OrthoDB" id="9034298at2"/>
<keyword evidence="3 6" id="KW-0812">Transmembrane</keyword>
<dbReference type="CDD" id="cd06581">
    <property type="entry name" value="TM_PBP1_LivM_like"/>
    <property type="match status" value="1"/>
</dbReference>
<dbReference type="RefSeq" id="WP_013796819.1">
    <property type="nucleotide sequence ID" value="NC_015559.1"/>
</dbReference>
<dbReference type="PANTHER" id="PTHR30482">
    <property type="entry name" value="HIGH-AFFINITY BRANCHED-CHAIN AMINO ACID TRANSPORT SYSTEM PERMEASE"/>
    <property type="match status" value="1"/>
</dbReference>
<feature type="transmembrane region" description="Helical" evidence="6">
    <location>
        <begin position="249"/>
        <end position="271"/>
    </location>
</feature>
<gene>
    <name evidence="7" type="ordered locus">Mar181_2308</name>
</gene>
<feature type="transmembrane region" description="Helical" evidence="6">
    <location>
        <begin position="159"/>
        <end position="180"/>
    </location>
</feature>
<dbReference type="STRING" id="491952.Mar181_2308"/>
<name>F6CVG7_MARPP</name>
<evidence type="ECO:0000256" key="4">
    <source>
        <dbReference type="ARBA" id="ARBA00022989"/>
    </source>
</evidence>
<keyword evidence="4 6" id="KW-1133">Transmembrane helix</keyword>
<dbReference type="InterPro" id="IPR043428">
    <property type="entry name" value="LivM-like"/>
</dbReference>
<protein>
    <submittedName>
        <fullName evidence="7">ABC-type transporter, integral membrane subunit</fullName>
    </submittedName>
</protein>
<evidence type="ECO:0000256" key="6">
    <source>
        <dbReference type="SAM" id="Phobius"/>
    </source>
</evidence>
<evidence type="ECO:0000313" key="7">
    <source>
        <dbReference type="EMBL" id="AEF55344.1"/>
    </source>
</evidence>
<dbReference type="HOGENOM" id="CLU_031365_2_0_6"/>
<evidence type="ECO:0000256" key="1">
    <source>
        <dbReference type="ARBA" id="ARBA00004429"/>
    </source>
</evidence>
<keyword evidence="8" id="KW-1185">Reference proteome</keyword>
<comment type="subcellular location">
    <subcellularLocation>
        <location evidence="1">Cell inner membrane</location>
        <topology evidence="1">Multi-pass membrane protein</topology>
    </subcellularLocation>
</comment>
<keyword evidence="2" id="KW-1003">Cell membrane</keyword>
<organism evidence="7 8">
    <name type="scientific">Marinomonas posidonica (strain CECT 7376 / NCIMB 14433 / IVIA-Po-181)</name>
    <dbReference type="NCBI Taxonomy" id="491952"/>
    <lineage>
        <taxon>Bacteria</taxon>
        <taxon>Pseudomonadati</taxon>
        <taxon>Pseudomonadota</taxon>
        <taxon>Gammaproteobacteria</taxon>
        <taxon>Oceanospirillales</taxon>
        <taxon>Oceanospirillaceae</taxon>
        <taxon>Marinomonas</taxon>
    </lineage>
</organism>
<sequence length="338" mass="36706">MSIKRSNAYSNMTVISLVLLLMVLVMTPFAASDNVLERLTVLFIYIIMAAMWNTLAGFGGLVSIGQQLFFGLGAYATIRLAHLGISPFVAVSLAALLVGLLSWPISKFMLHLKAAEFGIGMWVLASVGHLLVNLDPLIQGETGTSLISLNVYPIGTRRVLIYLAALISMSGLLIGLFYLLRSKAGIAMQAIRDNEEAADSIGVDAQTVKKWFFIFAAFGTGLAGALWLAQASSFQPKTYFSVQWTAYMIFMVLVGGIGRFEGAILGALLFFAVETWFAATGVWYLVGLGAVAVLCSLFLPKGLWGAIESRLGLRLIPVGYQVTNETLMLNKDKKNRRQ</sequence>
<dbReference type="EMBL" id="CP002771">
    <property type="protein sequence ID" value="AEF55344.1"/>
    <property type="molecule type" value="Genomic_DNA"/>
</dbReference>
<evidence type="ECO:0000256" key="2">
    <source>
        <dbReference type="ARBA" id="ARBA00022475"/>
    </source>
</evidence>
<proteinExistence type="predicted"/>
<dbReference type="KEGG" id="mpc:Mar181_2308"/>
<dbReference type="Pfam" id="PF02653">
    <property type="entry name" value="BPD_transp_2"/>
    <property type="match status" value="1"/>
</dbReference>
<dbReference type="InterPro" id="IPR001851">
    <property type="entry name" value="ABC_transp_permease"/>
</dbReference>
<accession>F6CVG7</accession>
<feature type="transmembrane region" description="Helical" evidence="6">
    <location>
        <begin position="42"/>
        <end position="64"/>
    </location>
</feature>
<dbReference type="eggNOG" id="COG4177">
    <property type="taxonomic scope" value="Bacteria"/>
</dbReference>
<dbReference type="GO" id="GO:0005886">
    <property type="term" value="C:plasma membrane"/>
    <property type="evidence" value="ECO:0007669"/>
    <property type="project" value="UniProtKB-SubCell"/>
</dbReference>
<feature type="transmembrane region" description="Helical" evidence="6">
    <location>
        <begin position="283"/>
        <end position="304"/>
    </location>
</feature>
<feature type="transmembrane region" description="Helical" evidence="6">
    <location>
        <begin position="85"/>
        <end position="105"/>
    </location>
</feature>